<protein>
    <recommendedName>
        <fullName evidence="4">RPW8 domain-containing protein</fullName>
    </recommendedName>
</protein>
<dbReference type="InterPro" id="IPR002182">
    <property type="entry name" value="NB-ARC"/>
</dbReference>
<dbReference type="Gene3D" id="1.10.8.430">
    <property type="entry name" value="Helical domain of apoptotic protease-activating factors"/>
    <property type="match status" value="1"/>
</dbReference>
<evidence type="ECO:0000259" key="4">
    <source>
        <dbReference type="PROSITE" id="PS51153"/>
    </source>
</evidence>
<name>A0A5J5C006_9ASTE</name>
<dbReference type="Pfam" id="PF00931">
    <property type="entry name" value="NB-ARC"/>
    <property type="match status" value="1"/>
</dbReference>
<evidence type="ECO:0000256" key="2">
    <source>
        <dbReference type="ARBA" id="ARBA00022614"/>
    </source>
</evidence>
<organism evidence="5 6">
    <name type="scientific">Nyssa sinensis</name>
    <dbReference type="NCBI Taxonomy" id="561372"/>
    <lineage>
        <taxon>Eukaryota</taxon>
        <taxon>Viridiplantae</taxon>
        <taxon>Streptophyta</taxon>
        <taxon>Embryophyta</taxon>
        <taxon>Tracheophyta</taxon>
        <taxon>Spermatophyta</taxon>
        <taxon>Magnoliopsida</taxon>
        <taxon>eudicotyledons</taxon>
        <taxon>Gunneridae</taxon>
        <taxon>Pentapetalae</taxon>
        <taxon>asterids</taxon>
        <taxon>Cornales</taxon>
        <taxon>Nyssaceae</taxon>
        <taxon>Nyssa</taxon>
    </lineage>
</organism>
<dbReference type="Proteomes" id="UP000325577">
    <property type="component" value="Linkage Group LG1"/>
</dbReference>
<evidence type="ECO:0000256" key="1">
    <source>
        <dbReference type="ARBA" id="ARBA00008894"/>
    </source>
</evidence>
<evidence type="ECO:0000256" key="3">
    <source>
        <dbReference type="ARBA" id="ARBA00022821"/>
    </source>
</evidence>
<dbReference type="GO" id="GO:0043531">
    <property type="term" value="F:ADP binding"/>
    <property type="evidence" value="ECO:0007669"/>
    <property type="project" value="InterPro"/>
</dbReference>
<dbReference type="InterPro" id="IPR042197">
    <property type="entry name" value="Apaf_helical"/>
</dbReference>
<dbReference type="InterPro" id="IPR008808">
    <property type="entry name" value="Powdery_mildew-R_dom"/>
</dbReference>
<dbReference type="EMBL" id="CM018032">
    <property type="protein sequence ID" value="KAA8547232.1"/>
    <property type="molecule type" value="Genomic_DNA"/>
</dbReference>
<dbReference type="PROSITE" id="PS51153">
    <property type="entry name" value="RPW8"/>
    <property type="match status" value="1"/>
</dbReference>
<dbReference type="PRINTS" id="PR00364">
    <property type="entry name" value="DISEASERSIST"/>
</dbReference>
<dbReference type="Pfam" id="PF05659">
    <property type="entry name" value="RPW8"/>
    <property type="match status" value="1"/>
</dbReference>
<dbReference type="OrthoDB" id="2016095at2759"/>
<proteinExistence type="inferred from homology"/>
<keyword evidence="3" id="KW-0611">Plant defense</keyword>
<dbReference type="AlphaFoldDB" id="A0A5J5C006"/>
<dbReference type="PANTHER" id="PTHR36766:SF3">
    <property type="entry name" value="RPW8 DOMAIN-CONTAINING PROTEIN"/>
    <property type="match status" value="1"/>
</dbReference>
<keyword evidence="6" id="KW-1185">Reference proteome</keyword>
<accession>A0A5J5C006</accession>
<feature type="domain" description="RPW8" evidence="4">
    <location>
        <begin position="1"/>
        <end position="151"/>
    </location>
</feature>
<keyword evidence="2" id="KW-0433">Leucine-rich repeat</keyword>
<evidence type="ECO:0000313" key="5">
    <source>
        <dbReference type="EMBL" id="KAA8547232.1"/>
    </source>
</evidence>
<gene>
    <name evidence="5" type="ORF">F0562_003904</name>
</gene>
<dbReference type="Gene3D" id="3.40.50.300">
    <property type="entry name" value="P-loop containing nucleotide triphosphate hydrolases"/>
    <property type="match status" value="1"/>
</dbReference>
<evidence type="ECO:0000313" key="6">
    <source>
        <dbReference type="Proteomes" id="UP000325577"/>
    </source>
</evidence>
<dbReference type="GO" id="GO:0006952">
    <property type="term" value="P:defense response"/>
    <property type="evidence" value="ECO:0007669"/>
    <property type="project" value="UniProtKB-KW"/>
</dbReference>
<dbReference type="InterPro" id="IPR027417">
    <property type="entry name" value="P-loop_NTPase"/>
</dbReference>
<dbReference type="PANTHER" id="PTHR36766">
    <property type="entry name" value="PLANT BROAD-SPECTRUM MILDEW RESISTANCE PROTEIN RPW8"/>
    <property type="match status" value="1"/>
</dbReference>
<comment type="similarity">
    <text evidence="1">Belongs to the disease resistance NB-LRR family.</text>
</comment>
<reference evidence="5 6" key="1">
    <citation type="submission" date="2019-09" db="EMBL/GenBank/DDBJ databases">
        <title>A chromosome-level genome assembly of the Chinese tupelo Nyssa sinensis.</title>
        <authorList>
            <person name="Yang X."/>
            <person name="Kang M."/>
            <person name="Yang Y."/>
            <person name="Xiong H."/>
            <person name="Wang M."/>
            <person name="Zhang Z."/>
            <person name="Wang Z."/>
            <person name="Wu H."/>
            <person name="Ma T."/>
            <person name="Liu J."/>
            <person name="Xi Z."/>
        </authorList>
    </citation>
    <scope>NUCLEOTIDE SEQUENCE [LARGE SCALE GENOMIC DNA]</scope>
    <source>
        <strain evidence="5">J267</strain>
        <tissue evidence="5">Leaf</tissue>
    </source>
</reference>
<dbReference type="SUPFAM" id="SSF52540">
    <property type="entry name" value="P-loop containing nucleoside triphosphate hydrolases"/>
    <property type="match status" value="1"/>
</dbReference>
<sequence>MAVSFIGSAALGAAFTELAKAVEDVKDKAVKFKSILKRLASTLKSIEPVFAEIERLNRVLDRPEEETEMFTDRLIDAKKLVRQCSKIRWWNYCMKPFYAKKLIELEDSLVKFFQIDVQARLSIDSRNILARVNEINVKLDRSLFLGSCGVPDVPDHIVGLDLPHKELKLQLLKDDVSVVVISAPEGYGKTTLAKMFCHDDEIQGIFRDNIFFVTILKTPKLELLVKKLFRHEGYPLPEIQNDDDAINQLEYLQKQIGPNPVLLILDDAWPESESLIQNFMFPIPGYKILVTSRFEFPGFDSTFKLQLLNDDDATDLFCHWAFTQGGSSCVPDDLVNEIVRGCGGFPLALTLVGQSLRGQPEVIWRRTLKEWAEGKSILYPNGDPRCRNMNTEAMV</sequence>